<dbReference type="InterPro" id="IPR024520">
    <property type="entry name" value="DUF3558"/>
</dbReference>
<keyword evidence="3" id="KW-1185">Reference proteome</keyword>
<name>A0A7X6L2V6_9NOCA</name>
<comment type="caution">
    <text evidence="2">The sequence shown here is derived from an EMBL/GenBank/DDBJ whole genome shotgun (WGS) entry which is preliminary data.</text>
</comment>
<protein>
    <submittedName>
        <fullName evidence="2">DUF3558 domain-containing protein</fullName>
    </submittedName>
</protein>
<dbReference type="Proteomes" id="UP000540698">
    <property type="component" value="Unassembled WGS sequence"/>
</dbReference>
<evidence type="ECO:0000313" key="2">
    <source>
        <dbReference type="EMBL" id="NKY26818.1"/>
    </source>
</evidence>
<gene>
    <name evidence="2" type="ORF">HGB38_11365</name>
</gene>
<evidence type="ECO:0000313" key="3">
    <source>
        <dbReference type="Proteomes" id="UP000540698"/>
    </source>
</evidence>
<sequence>MGRRTTATVAALAGVVLVASGCEAGTNGTATPNTTTDTSAATAALWDPCTQVPDQQLQRIGVVSSTKKSGIAGVEQPGWKVCSWHDAASQWNYSLGVWSTIYSIDDLRKKPGNVDFVSINVGGRDGFRFRTASDVAGEDCDLAFPAGQGALQITVFNTSPKGNVAPCDRAMNAAEVLVPTFPR</sequence>
<dbReference type="RefSeq" id="WP_168434104.1">
    <property type="nucleotide sequence ID" value="NZ_JAAXOS010000005.1"/>
</dbReference>
<evidence type="ECO:0000256" key="1">
    <source>
        <dbReference type="SAM" id="SignalP"/>
    </source>
</evidence>
<feature type="chain" id="PRO_5031352932" evidence="1">
    <location>
        <begin position="25"/>
        <end position="183"/>
    </location>
</feature>
<feature type="signal peptide" evidence="1">
    <location>
        <begin position="1"/>
        <end position="24"/>
    </location>
</feature>
<reference evidence="2 3" key="1">
    <citation type="submission" date="2020-04" db="EMBL/GenBank/DDBJ databases">
        <title>MicrobeNet Type strains.</title>
        <authorList>
            <person name="Nicholson A.C."/>
        </authorList>
    </citation>
    <scope>NUCLEOTIDE SEQUENCE [LARGE SCALE GENOMIC DNA]</scope>
    <source>
        <strain evidence="2 3">DSM 44956</strain>
    </source>
</reference>
<dbReference type="AlphaFoldDB" id="A0A7X6L2V6"/>
<accession>A0A7X6L2V6</accession>
<proteinExistence type="predicted"/>
<keyword evidence="1" id="KW-0732">Signal</keyword>
<dbReference type="PROSITE" id="PS51257">
    <property type="entry name" value="PROKAR_LIPOPROTEIN"/>
    <property type="match status" value="1"/>
</dbReference>
<dbReference type="Pfam" id="PF12079">
    <property type="entry name" value="DUF3558"/>
    <property type="match status" value="1"/>
</dbReference>
<organism evidence="2 3">
    <name type="scientific">Nocardia gamkensis</name>
    <dbReference type="NCBI Taxonomy" id="352869"/>
    <lineage>
        <taxon>Bacteria</taxon>
        <taxon>Bacillati</taxon>
        <taxon>Actinomycetota</taxon>
        <taxon>Actinomycetes</taxon>
        <taxon>Mycobacteriales</taxon>
        <taxon>Nocardiaceae</taxon>
        <taxon>Nocardia</taxon>
    </lineage>
</organism>
<dbReference type="EMBL" id="JAAXOS010000005">
    <property type="protein sequence ID" value="NKY26818.1"/>
    <property type="molecule type" value="Genomic_DNA"/>
</dbReference>